<accession>A0ABN9D6Q3</accession>
<dbReference type="Proteomes" id="UP001162483">
    <property type="component" value="Unassembled WGS sequence"/>
</dbReference>
<evidence type="ECO:0000313" key="6">
    <source>
        <dbReference type="Proteomes" id="UP001162483"/>
    </source>
</evidence>
<evidence type="ECO:0000259" key="4">
    <source>
        <dbReference type="PROSITE" id="PS50174"/>
    </source>
</evidence>
<dbReference type="PANTHER" id="PTHR13384:SF19">
    <property type="entry name" value="G PATCH DOMAIN-CONTAINING PROTEIN 1"/>
    <property type="match status" value="1"/>
</dbReference>
<keyword evidence="3" id="KW-0472">Membrane</keyword>
<feature type="region of interest" description="Disordered" evidence="2">
    <location>
        <begin position="567"/>
        <end position="591"/>
    </location>
</feature>
<keyword evidence="6" id="KW-1185">Reference proteome</keyword>
<keyword evidence="3" id="KW-0812">Transmembrane</keyword>
<dbReference type="PANTHER" id="PTHR13384">
    <property type="entry name" value="G PATCH DOMAIN-CONTAINING PROTEIN 1"/>
    <property type="match status" value="1"/>
</dbReference>
<evidence type="ECO:0000256" key="3">
    <source>
        <dbReference type="SAM" id="Phobius"/>
    </source>
</evidence>
<evidence type="ECO:0000256" key="1">
    <source>
        <dbReference type="ARBA" id="ARBA00008600"/>
    </source>
</evidence>
<evidence type="ECO:0000313" key="5">
    <source>
        <dbReference type="EMBL" id="CAI9567600.1"/>
    </source>
</evidence>
<feature type="compositionally biased region" description="Acidic residues" evidence="2">
    <location>
        <begin position="1"/>
        <end position="12"/>
    </location>
</feature>
<sequence>MAAGDSDSDEDFVTYGKPLELYEEGEQPKKPTPLQEQTVKDEKGRYKRFHGAFTGGFSAGFYNTVGSKEGWSPSTFVSSRQGRSEQQASRPEDFMDEEDLGEFGIAPKEIMTTDDFASKTKDKIREKARELAAVTAPIPGATILEDLIAPAKITVGVQLLRQMGWKEGQGVGPRTKRKLRKQEPEPSRKVYGCALPPTGSEGSEDEEDEYLPENVTFAPKDVTPIDFTVKDNVHGLGYRGLDPRQALFGSLDSHVNLFGDGSDRTFSSLGDVRHGKGRKVGISGQAFGVGALEDEDDDIYGTDSLSKYDTVLREESGDNLFGWTAPKEYRNKKGSMKELQYIGKVLEGFSIATQPSPLKKVYSAPELPSDYKPVHYFRPVLNAASQTSAALQVLLASSKSPPAEPKKDQLPSRHQLNSSQRREMLGEEALQGPASVLNLLSDKDRERIRDVKQTIEEQKLKAHKLAQEAMKNRFKAASEDEAHNRRQDELLDRRLVPPNATEFRPFERNSEKQKRYEIYIRNLHEGQKDALESCLDSNMTEWERSREREEFMRSAMLYKPTNSSLSSRFTRGKCEDDSDSVEVSRDQEGDMNDKSAAVKMKMFGRLTRDRFEWHPDKLLCKRFNIPDPYPGSTLIGLPKVKRDKYSVFNFLTIPEPQPTTTRAMIPERAPETSDNSKRKKSSRWDVSSAVEKKDPLSTFLSQARSEVKEEKEEGKEKRAPSPVSATTSSQVWILIMSCYFNLKNHLIRNVFIYGIICLIFFIRYKYRQ</sequence>
<dbReference type="Pfam" id="PF01585">
    <property type="entry name" value="G-patch"/>
    <property type="match status" value="1"/>
</dbReference>
<feature type="compositionally biased region" description="Polar residues" evidence="2">
    <location>
        <begin position="72"/>
        <end position="89"/>
    </location>
</feature>
<reference evidence="5" key="1">
    <citation type="submission" date="2023-05" db="EMBL/GenBank/DDBJ databases">
        <authorList>
            <person name="Stuckert A."/>
        </authorList>
    </citation>
    <scope>NUCLEOTIDE SEQUENCE</scope>
</reference>
<feature type="region of interest" description="Disordered" evidence="2">
    <location>
        <begin position="398"/>
        <end position="428"/>
    </location>
</feature>
<name>A0ABN9D6Q3_9NEOB</name>
<dbReference type="Pfam" id="PF07713">
    <property type="entry name" value="DUF1604"/>
    <property type="match status" value="1"/>
</dbReference>
<feature type="region of interest" description="Disordered" evidence="2">
    <location>
        <begin position="168"/>
        <end position="206"/>
    </location>
</feature>
<comment type="caution">
    <text evidence="5">The sequence shown here is derived from an EMBL/GenBank/DDBJ whole genome shotgun (WGS) entry which is preliminary data.</text>
</comment>
<dbReference type="InterPro" id="IPR000467">
    <property type="entry name" value="G_patch_dom"/>
</dbReference>
<feature type="transmembrane region" description="Helical" evidence="3">
    <location>
        <begin position="746"/>
        <end position="764"/>
    </location>
</feature>
<dbReference type="InterPro" id="IPR011666">
    <property type="entry name" value="DUF1604"/>
</dbReference>
<keyword evidence="3" id="KW-1133">Transmembrane helix</keyword>
<comment type="similarity">
    <text evidence="1">Belongs to the GPATCH1 family.</text>
</comment>
<feature type="compositionally biased region" description="Basic and acidic residues" evidence="2">
    <location>
        <begin position="582"/>
        <end position="591"/>
    </location>
</feature>
<feature type="region of interest" description="Disordered" evidence="2">
    <location>
        <begin position="1"/>
        <end position="43"/>
    </location>
</feature>
<evidence type="ECO:0000256" key="2">
    <source>
        <dbReference type="SAM" id="MobiDB-lite"/>
    </source>
</evidence>
<feature type="region of interest" description="Disordered" evidence="2">
    <location>
        <begin position="658"/>
        <end position="689"/>
    </location>
</feature>
<dbReference type="Pfam" id="PF26093">
    <property type="entry name" value="HTH_TGH"/>
    <property type="match status" value="1"/>
</dbReference>
<protein>
    <recommendedName>
        <fullName evidence="4">G-patch domain-containing protein</fullName>
    </recommendedName>
</protein>
<gene>
    <name evidence="5" type="ORF">SPARVUS_LOCUS6558751</name>
</gene>
<dbReference type="EMBL" id="CATNWA010014110">
    <property type="protein sequence ID" value="CAI9567600.1"/>
    <property type="molecule type" value="Genomic_DNA"/>
</dbReference>
<feature type="domain" description="G-patch" evidence="4">
    <location>
        <begin position="152"/>
        <end position="172"/>
    </location>
</feature>
<organism evidence="5 6">
    <name type="scientific">Staurois parvus</name>
    <dbReference type="NCBI Taxonomy" id="386267"/>
    <lineage>
        <taxon>Eukaryota</taxon>
        <taxon>Metazoa</taxon>
        <taxon>Chordata</taxon>
        <taxon>Craniata</taxon>
        <taxon>Vertebrata</taxon>
        <taxon>Euteleostomi</taxon>
        <taxon>Amphibia</taxon>
        <taxon>Batrachia</taxon>
        <taxon>Anura</taxon>
        <taxon>Neobatrachia</taxon>
        <taxon>Ranoidea</taxon>
        <taxon>Ranidae</taxon>
        <taxon>Staurois</taxon>
    </lineage>
</organism>
<proteinExistence type="inferred from homology"/>
<feature type="region of interest" description="Disordered" evidence="2">
    <location>
        <begin position="71"/>
        <end position="98"/>
    </location>
</feature>
<dbReference type="PROSITE" id="PS50174">
    <property type="entry name" value="G_PATCH"/>
    <property type="match status" value="1"/>
</dbReference>